<dbReference type="InterPro" id="IPR022577">
    <property type="entry name" value="TBCD_C"/>
</dbReference>
<evidence type="ECO:0000313" key="6">
    <source>
        <dbReference type="Proteomes" id="UP000663699"/>
    </source>
</evidence>
<dbReference type="InterPro" id="IPR016024">
    <property type="entry name" value="ARM-type_fold"/>
</dbReference>
<dbReference type="OrthoDB" id="10253476at2759"/>
<dbReference type="PANTHER" id="PTHR12658">
    <property type="entry name" value="BETA-TUBULIN COFACTOR D"/>
    <property type="match status" value="1"/>
</dbReference>
<dbReference type="GO" id="GO:0048487">
    <property type="term" value="F:beta-tubulin binding"/>
    <property type="evidence" value="ECO:0007669"/>
    <property type="project" value="InterPro"/>
</dbReference>
<dbReference type="Gene3D" id="1.25.10.10">
    <property type="entry name" value="Leucine-rich Repeat Variant"/>
    <property type="match status" value="1"/>
</dbReference>
<evidence type="ECO:0008006" key="7">
    <source>
        <dbReference type="Google" id="ProtNLM"/>
    </source>
</evidence>
<dbReference type="GO" id="GO:0007021">
    <property type="term" value="P:tubulin complex assembly"/>
    <property type="evidence" value="ECO:0007669"/>
    <property type="project" value="InterPro"/>
</dbReference>
<dbReference type="Pfam" id="PF25767">
    <property type="entry name" value="ARM_TBCD_2nd"/>
    <property type="match status" value="1"/>
</dbReference>
<organism evidence="5 6">
    <name type="scientific">Pneumocystis wakefieldiae</name>
    <dbReference type="NCBI Taxonomy" id="38082"/>
    <lineage>
        <taxon>Eukaryota</taxon>
        <taxon>Fungi</taxon>
        <taxon>Dikarya</taxon>
        <taxon>Ascomycota</taxon>
        <taxon>Taphrinomycotina</taxon>
        <taxon>Pneumocystomycetes</taxon>
        <taxon>Pneumocystaceae</taxon>
        <taxon>Pneumocystis</taxon>
    </lineage>
</organism>
<accession>A0A899G5X0</accession>
<feature type="transmembrane region" description="Helical" evidence="2">
    <location>
        <begin position="110"/>
        <end position="127"/>
    </location>
</feature>
<evidence type="ECO:0000256" key="1">
    <source>
        <dbReference type="ARBA" id="ARBA00023186"/>
    </source>
</evidence>
<feature type="domain" description="Tubulin-folding cofactor D ARM repeats" evidence="4">
    <location>
        <begin position="246"/>
        <end position="485"/>
    </location>
</feature>
<dbReference type="InterPro" id="IPR011989">
    <property type="entry name" value="ARM-like"/>
</dbReference>
<keyword evidence="6" id="KW-1185">Reference proteome</keyword>
<dbReference type="Proteomes" id="UP000663699">
    <property type="component" value="Chromosome 14"/>
</dbReference>
<keyword evidence="1" id="KW-0143">Chaperone</keyword>
<name>A0A899G5X0_9ASCO</name>
<dbReference type="GO" id="GO:0005096">
    <property type="term" value="F:GTPase activator activity"/>
    <property type="evidence" value="ECO:0007669"/>
    <property type="project" value="InterPro"/>
</dbReference>
<protein>
    <recommendedName>
        <fullName evidence="7">Tubulin-specific chaperone D C-terminal domain-containing protein</fullName>
    </recommendedName>
</protein>
<dbReference type="GO" id="GO:0000226">
    <property type="term" value="P:microtubule cytoskeleton organization"/>
    <property type="evidence" value="ECO:0007669"/>
    <property type="project" value="TreeGrafter"/>
</dbReference>
<evidence type="ECO:0000259" key="4">
    <source>
        <dbReference type="Pfam" id="PF25767"/>
    </source>
</evidence>
<keyword evidence="2" id="KW-0472">Membrane</keyword>
<keyword evidence="2" id="KW-1133">Transmembrane helix</keyword>
<evidence type="ECO:0000259" key="3">
    <source>
        <dbReference type="Pfam" id="PF12612"/>
    </source>
</evidence>
<dbReference type="PANTHER" id="PTHR12658:SF0">
    <property type="entry name" value="TUBULIN-SPECIFIC CHAPERONE D"/>
    <property type="match status" value="1"/>
</dbReference>
<dbReference type="Pfam" id="PF23579">
    <property type="entry name" value="ARM_TBCD"/>
    <property type="match status" value="2"/>
</dbReference>
<feature type="domain" description="Tubulin-folding cofactor D C-terminal" evidence="3">
    <location>
        <begin position="823"/>
        <end position="873"/>
    </location>
</feature>
<feature type="domain" description="Tubulin-folding cofactor D C-terminal" evidence="3">
    <location>
        <begin position="887"/>
        <end position="977"/>
    </location>
</feature>
<keyword evidence="2" id="KW-0812">Transmembrane</keyword>
<reference evidence="5" key="1">
    <citation type="submission" date="2020-06" db="EMBL/GenBank/DDBJ databases">
        <title>Genomes of multiple members of Pneumocystis genus reveal paths to human pathogen Pneumocystis jirovecii.</title>
        <authorList>
            <person name="Cisse O.H."/>
            <person name="Ma L."/>
            <person name="Dekker J."/>
            <person name="Khil P."/>
            <person name="Jo J."/>
            <person name="Brenchley J."/>
            <person name="Blair R."/>
            <person name="Pahar B."/>
            <person name="Chabe M."/>
            <person name="Van Rompay K.A."/>
            <person name="Keesler R."/>
            <person name="Sukura A."/>
            <person name="Hirsch V."/>
            <person name="Kutty G."/>
            <person name="Liu Y."/>
            <person name="Peng L."/>
            <person name="Chen J."/>
            <person name="Song J."/>
            <person name="Weissenbacher-Lang C."/>
            <person name="Xu J."/>
            <person name="Upham N.S."/>
            <person name="Stajich J.E."/>
            <person name="Cuomo C.A."/>
            <person name="Cushion M.T."/>
            <person name="Kovacs J.A."/>
        </authorList>
    </citation>
    <scope>NUCLEOTIDE SEQUENCE</scope>
    <source>
        <strain evidence="5">2A</strain>
    </source>
</reference>
<dbReference type="Pfam" id="PF12612">
    <property type="entry name" value="TFCD_C"/>
    <property type="match status" value="2"/>
</dbReference>
<dbReference type="InterPro" id="IPR058033">
    <property type="entry name" value="ARM_TBCD_2nd"/>
</dbReference>
<evidence type="ECO:0000256" key="2">
    <source>
        <dbReference type="SAM" id="Phobius"/>
    </source>
</evidence>
<dbReference type="SUPFAM" id="SSF48371">
    <property type="entry name" value="ARM repeat"/>
    <property type="match status" value="1"/>
</dbReference>
<dbReference type="GO" id="GO:0007023">
    <property type="term" value="P:post-chaperonin tubulin folding pathway"/>
    <property type="evidence" value="ECO:0007669"/>
    <property type="project" value="InterPro"/>
</dbReference>
<sequence length="1072" mass="123537">MDYDDRELDALKNGRETIRKFKSDLQQLLENFVDIHCSIEKIISPLNIFQEQPELLDPELESIVHPVIDIIVKQIKNKASSEFYTYINTLCHILYIYTNICGFKTIKLWITRYIFLLWLSLLCMIPFDLSRIGSDLSGNTNIIDSLLILCKHYLSMCGKERDAASVLAGKLLTRRDTYKVQLPSFISWIQDTWTLETTSDFMKIGLLSSLCNIFKSNDRPFLLEIANDTFLFLQLITQNKHPNDKIRHLTTKLFQRVCLCFLKPHKASWIHKIEYNSLAKNLGIKGTDIQESSEDIDDGVLHPAIQECLYLLLENISDASTIVRYSSAKGISRIISHIPESNANKVISIVISSIEDLDGSYSIKTSNDIAWHGVSMTIAEFCRRGLLLPHRLREILPILLKGLMFEQRRGTQYLGNNVRDAACYISWSIFRRYSVDNVTELFPVLAESLLMVAIFDKETNIRRAASSAYQEGVGRYGESMFPHGIEIIKEMNFYTLATIRNSYLNVCIDLFKFNEYKDLIISYLTEKMAYHYDKKIRDLSSQVLGKIAEMNTSIVSKTIPVLLMNYEKKDIIIQHGTLEILAKILTKIQSEDISSDIIQKFETLICEEMLPKNTLKVYPDMYGSICRYIIEISNTKYAKESCLLQWMDYIKCSLKIDSIHHDASQAVSSLAKRFDLHPQLNQFITYIKSNFIKQDTFTNGLLCVLGKIEYFEGYQDILESLVLVLIEITPLSEITFKKNSIKALGEILYSSKKHSSFSSSYIQYLHLDELILLFLSSLNDYSTGFAGDIGSWVRKESMISIFYILELAFDYNIDYFLTDAIFHSIVGNLLRQTVEKLDSLRVVAGTQLLNIVNLCQDMRKSYFSQSIESIENSLNKIHDWRNFRDAKEIEHHLIFYLIDLPIEENHSNSLTLLNFGNSLLKLCDSNITNNNFMICFMIFCNILFERLIFESLVGKFDFEHLFNCIRKSSSKSRSIQKISLSIKIYVEISKLSIKTASESLNELLLLLQHSYPVIRAKAAEGLYMVLTEKELDTPSQELHSNLINILIKTNWMESIEENKQYVETLRNSALNL</sequence>
<dbReference type="InterPro" id="IPR033162">
    <property type="entry name" value="TBCD"/>
</dbReference>
<proteinExistence type="predicted"/>
<evidence type="ECO:0000313" key="5">
    <source>
        <dbReference type="EMBL" id="QSL66799.1"/>
    </source>
</evidence>
<dbReference type="EMBL" id="CP054545">
    <property type="protein sequence ID" value="QSL66799.1"/>
    <property type="molecule type" value="Genomic_DNA"/>
</dbReference>
<dbReference type="AlphaFoldDB" id="A0A899G5X0"/>
<gene>
    <name evidence="5" type="ORF">MERGE_001186</name>
</gene>